<gene>
    <name evidence="2" type="ORF">EDB92DRAFT_1818414</name>
</gene>
<name>A0AAD4Q859_9AGAM</name>
<accession>A0AAD4Q859</accession>
<comment type="caution">
    <text evidence="2">The sequence shown here is derived from an EMBL/GenBank/DDBJ whole genome shotgun (WGS) entry which is preliminary data.</text>
</comment>
<dbReference type="Proteomes" id="UP001201163">
    <property type="component" value="Unassembled WGS sequence"/>
</dbReference>
<feature type="region of interest" description="Disordered" evidence="1">
    <location>
        <begin position="1"/>
        <end position="29"/>
    </location>
</feature>
<evidence type="ECO:0000256" key="1">
    <source>
        <dbReference type="SAM" id="MobiDB-lite"/>
    </source>
</evidence>
<dbReference type="GO" id="GO:0004573">
    <property type="term" value="F:Glc3Man9GlcNAc2 oligosaccharide glucosidase activity"/>
    <property type="evidence" value="ECO:0007669"/>
    <property type="project" value="InterPro"/>
</dbReference>
<dbReference type="EMBL" id="JAKELL010000057">
    <property type="protein sequence ID" value="KAH8986102.1"/>
    <property type="molecule type" value="Genomic_DNA"/>
</dbReference>
<keyword evidence="3" id="KW-1185">Reference proteome</keyword>
<dbReference type="PANTHER" id="PTHR10412">
    <property type="entry name" value="MANNOSYL-OLIGOSACCHARIDE GLUCOSIDASE"/>
    <property type="match status" value="1"/>
</dbReference>
<protein>
    <submittedName>
        <fullName evidence="2">Uncharacterized protein</fullName>
    </submittedName>
</protein>
<proteinExistence type="predicted"/>
<evidence type="ECO:0000313" key="2">
    <source>
        <dbReference type="EMBL" id="KAH8986102.1"/>
    </source>
</evidence>
<dbReference type="InterPro" id="IPR004888">
    <property type="entry name" value="Glycoside_hydrolase_63"/>
</dbReference>
<dbReference type="PANTHER" id="PTHR10412:SF10">
    <property type="entry name" value="GLYCOSYL HYDROLASE FAMILY 63 C-TERMINAL DOMAIN-CONTAINING PROTEIN"/>
    <property type="match status" value="1"/>
</dbReference>
<evidence type="ECO:0000313" key="3">
    <source>
        <dbReference type="Proteomes" id="UP001201163"/>
    </source>
</evidence>
<reference evidence="2" key="1">
    <citation type="submission" date="2022-01" db="EMBL/GenBank/DDBJ databases">
        <title>Comparative genomics reveals a dynamic genome evolution in the ectomycorrhizal milk-cap (Lactarius) mushrooms.</title>
        <authorList>
            <consortium name="DOE Joint Genome Institute"/>
            <person name="Lebreton A."/>
            <person name="Tang N."/>
            <person name="Kuo A."/>
            <person name="LaButti K."/>
            <person name="Drula E."/>
            <person name="Barry K."/>
            <person name="Clum A."/>
            <person name="Lipzen A."/>
            <person name="Mousain D."/>
            <person name="Ng V."/>
            <person name="Wang R."/>
            <person name="Wang X."/>
            <person name="Dai Y."/>
            <person name="Henrissat B."/>
            <person name="Grigoriev I.V."/>
            <person name="Guerin-Laguette A."/>
            <person name="Yu F."/>
            <person name="Martin F.M."/>
        </authorList>
    </citation>
    <scope>NUCLEOTIDE SEQUENCE</scope>
    <source>
        <strain evidence="2">QP</strain>
    </source>
</reference>
<sequence>MIISSPATDYRVPPPTGALAQSHNKTGTKSPAHYTFKGVPSSGGYAVARLKLTPTTPQKHATLEDEGLACTERVFQKLLLNFTWWVNHKDTEGVNISEGGFLGLDNIGVLNRSEPLPTGGILCQADGTAWMAFYCLNIHFIFIADAMTYPDGENKHAWSESESVGLIPLLCDSDTGAVRHEPAPRFKKRMNWFLETGPEVSGRNMVNMKARGRGERFLLALASKDRLISILEKMLDQSDFFSDTAFDRMLSSSGRPIEVAQGLAWKLTVKDTKSVIGPGSSSLECLVVTPTGAAQFASGKLPTHREPSEIRYNGDELQVECPTGSGGYMSLFRWPKRSSTRSPIFFGRDINGRRVLNGGNKKLDFDPSFRDYVWFYDVPP</sequence>
<feature type="compositionally biased region" description="Polar residues" evidence="1">
    <location>
        <begin position="19"/>
        <end position="29"/>
    </location>
</feature>
<organism evidence="2 3">
    <name type="scientific">Lactarius akahatsu</name>
    <dbReference type="NCBI Taxonomy" id="416441"/>
    <lineage>
        <taxon>Eukaryota</taxon>
        <taxon>Fungi</taxon>
        <taxon>Dikarya</taxon>
        <taxon>Basidiomycota</taxon>
        <taxon>Agaricomycotina</taxon>
        <taxon>Agaricomycetes</taxon>
        <taxon>Russulales</taxon>
        <taxon>Russulaceae</taxon>
        <taxon>Lactarius</taxon>
    </lineage>
</organism>
<dbReference type="GO" id="GO:0009311">
    <property type="term" value="P:oligosaccharide metabolic process"/>
    <property type="evidence" value="ECO:0007669"/>
    <property type="project" value="InterPro"/>
</dbReference>
<dbReference type="AlphaFoldDB" id="A0AAD4Q859"/>